<gene>
    <name evidence="1" type="ORF">RI536_00090</name>
</gene>
<accession>A0AAW8VSI5</accession>
<proteinExistence type="predicted"/>
<organism evidence="1 2">
    <name type="scientific">Lactiplantibacillus pentosus</name>
    <name type="common">Lactobacillus pentosus</name>
    <dbReference type="NCBI Taxonomy" id="1589"/>
    <lineage>
        <taxon>Bacteria</taxon>
        <taxon>Bacillati</taxon>
        <taxon>Bacillota</taxon>
        <taxon>Bacilli</taxon>
        <taxon>Lactobacillales</taxon>
        <taxon>Lactobacillaceae</taxon>
        <taxon>Lactiplantibacillus</taxon>
    </lineage>
</organism>
<protein>
    <submittedName>
        <fullName evidence="1">Uncharacterized protein</fullName>
    </submittedName>
</protein>
<comment type="caution">
    <text evidence="1">The sequence shown here is derived from an EMBL/GenBank/DDBJ whole genome shotgun (WGS) entry which is preliminary data.</text>
</comment>
<evidence type="ECO:0000313" key="1">
    <source>
        <dbReference type="EMBL" id="MDT6988531.1"/>
    </source>
</evidence>
<dbReference type="AlphaFoldDB" id="A0AAW8VSI5"/>
<dbReference type="KEGG" id="lpg:BB562_07185"/>
<dbReference type="Proteomes" id="UP001267003">
    <property type="component" value="Unassembled WGS sequence"/>
</dbReference>
<reference evidence="1" key="1">
    <citation type="submission" date="2023-08" db="EMBL/GenBank/DDBJ databases">
        <authorList>
            <person name="Page C.A."/>
            <person name="Perez-Diaz I.M."/>
        </authorList>
    </citation>
    <scope>NUCLEOTIDE SEQUENCE</scope>
    <source>
        <strain evidence="1">7.8.46</strain>
    </source>
</reference>
<name>A0AAW8VSI5_LACPE</name>
<dbReference type="RefSeq" id="WP_101873342.1">
    <property type="nucleotide sequence ID" value="NZ_CP016491.1"/>
</dbReference>
<evidence type="ECO:0000313" key="2">
    <source>
        <dbReference type="Proteomes" id="UP001267003"/>
    </source>
</evidence>
<dbReference type="EMBL" id="JAVLAQ010000001">
    <property type="protein sequence ID" value="MDT6988531.1"/>
    <property type="molecule type" value="Genomic_DNA"/>
</dbReference>
<sequence>MQKVSILPVNEWKRAQKKSSLVSANDGLLEVTMKHAKFLKHTIDEIWVSDTESLSKLYKMLDKNEMELNKLRGLK</sequence>